<dbReference type="PANTHER" id="PTHR43646">
    <property type="entry name" value="GLYCOSYLTRANSFERASE"/>
    <property type="match status" value="1"/>
</dbReference>
<keyword evidence="5" id="KW-1185">Reference proteome</keyword>
<dbReference type="InterPro" id="IPR017832">
    <property type="entry name" value="Glyco_trans_2_hopen-assoc_HpnB"/>
</dbReference>
<keyword evidence="2" id="KW-0812">Transmembrane</keyword>
<reference evidence="5" key="1">
    <citation type="submission" date="2017-06" db="EMBL/GenBank/DDBJ databases">
        <authorList>
            <person name="Varghese N."/>
            <person name="Submissions S."/>
        </authorList>
    </citation>
    <scope>NUCLEOTIDE SEQUENCE [LARGE SCALE GENOMIC DNA]</scope>
    <source>
        <strain evidence="5">DSM 44485</strain>
    </source>
</reference>
<dbReference type="Proteomes" id="UP000198420">
    <property type="component" value="Unassembled WGS sequence"/>
</dbReference>
<feature type="region of interest" description="Disordered" evidence="1">
    <location>
        <begin position="376"/>
        <end position="398"/>
    </location>
</feature>
<dbReference type="NCBIfam" id="TIGR03469">
    <property type="entry name" value="HpnB"/>
    <property type="match status" value="1"/>
</dbReference>
<proteinExistence type="predicted"/>
<feature type="transmembrane region" description="Helical" evidence="2">
    <location>
        <begin position="316"/>
        <end position="333"/>
    </location>
</feature>
<sequence length="398" mass="41618">MMVVGVLALAALAGWLYLAFAHGGFWRTGPGLPDAPEPDEWPEVVAVVPARDEAAVLPETLPTLLAQRYPGSFRVILVDDGSSDGTAEAATSLAGGDPALTIVPARERPQGWAGKVWAMSEGVREAGEPDFLLFTDADIAYAPGTVEGLVRAAVAGRRDLLSQMATLSTRTGWERVIVPAFVYFFAQLYPFRRVGRDGARTAAAAGGCMLVRRAALAGAGGLARIHDALIDDVALGRLVKRAGGRCRLDLGRDVVSRRPYPRLADLWAMIARSAYHQLRHSPALLAGTVAGLLLLYAVPPAATAAGLVAGPSGGGAPALAAGALAWALMAATYAPMLRFYGLSPVRAPALPLVALLYAAMTLDSARRHRAGRGGAWKGRVLSGRDKSGSADASRTSLE</sequence>
<dbReference type="SUPFAM" id="SSF53448">
    <property type="entry name" value="Nucleotide-diphospho-sugar transferases"/>
    <property type="match status" value="1"/>
</dbReference>
<evidence type="ECO:0000313" key="5">
    <source>
        <dbReference type="Proteomes" id="UP000198420"/>
    </source>
</evidence>
<keyword evidence="2" id="KW-0472">Membrane</keyword>
<dbReference type="GO" id="GO:0016740">
    <property type="term" value="F:transferase activity"/>
    <property type="evidence" value="ECO:0007669"/>
    <property type="project" value="UniProtKB-KW"/>
</dbReference>
<protein>
    <submittedName>
        <fullName evidence="4">Hopene-associated glycosyltransferase HpnB</fullName>
    </submittedName>
</protein>
<organism evidence="4 5">
    <name type="scientific">Actinomadura mexicana</name>
    <dbReference type="NCBI Taxonomy" id="134959"/>
    <lineage>
        <taxon>Bacteria</taxon>
        <taxon>Bacillati</taxon>
        <taxon>Actinomycetota</taxon>
        <taxon>Actinomycetes</taxon>
        <taxon>Streptosporangiales</taxon>
        <taxon>Thermomonosporaceae</taxon>
        <taxon>Actinomadura</taxon>
    </lineage>
</organism>
<evidence type="ECO:0000259" key="3">
    <source>
        <dbReference type="Pfam" id="PF00535"/>
    </source>
</evidence>
<keyword evidence="2" id="KW-1133">Transmembrane helix</keyword>
<dbReference type="AlphaFoldDB" id="A0A238UU57"/>
<evidence type="ECO:0000313" key="4">
    <source>
        <dbReference type="EMBL" id="SNR25384.1"/>
    </source>
</evidence>
<dbReference type="EMBL" id="FZNP01000001">
    <property type="protein sequence ID" value="SNR25384.1"/>
    <property type="molecule type" value="Genomic_DNA"/>
</dbReference>
<feature type="domain" description="Glycosyltransferase 2-like" evidence="3">
    <location>
        <begin position="47"/>
        <end position="216"/>
    </location>
</feature>
<dbReference type="Gene3D" id="3.90.550.10">
    <property type="entry name" value="Spore Coat Polysaccharide Biosynthesis Protein SpsA, Chain A"/>
    <property type="match status" value="1"/>
</dbReference>
<gene>
    <name evidence="4" type="ORF">SAMN06265355_101397</name>
</gene>
<dbReference type="Pfam" id="PF00535">
    <property type="entry name" value="Glycos_transf_2"/>
    <property type="match status" value="1"/>
</dbReference>
<dbReference type="InterPro" id="IPR001173">
    <property type="entry name" value="Glyco_trans_2-like"/>
</dbReference>
<name>A0A238UU57_9ACTN</name>
<accession>A0A238UU57</accession>
<dbReference type="InterPro" id="IPR029044">
    <property type="entry name" value="Nucleotide-diphossugar_trans"/>
</dbReference>
<feature type="transmembrane region" description="Helical" evidence="2">
    <location>
        <begin position="283"/>
        <end position="309"/>
    </location>
</feature>
<dbReference type="PANTHER" id="PTHR43646:SF3">
    <property type="entry name" value="SLR1566 PROTEIN"/>
    <property type="match status" value="1"/>
</dbReference>
<evidence type="ECO:0000256" key="2">
    <source>
        <dbReference type="SAM" id="Phobius"/>
    </source>
</evidence>
<evidence type="ECO:0000256" key="1">
    <source>
        <dbReference type="SAM" id="MobiDB-lite"/>
    </source>
</evidence>
<keyword evidence="4" id="KW-0808">Transferase</keyword>